<evidence type="ECO:0000313" key="2">
    <source>
        <dbReference type="EMBL" id="WUR15533.1"/>
    </source>
</evidence>
<protein>
    <recommendedName>
        <fullName evidence="4">TonB C-terminal domain-containing protein</fullName>
    </recommendedName>
</protein>
<reference evidence="2 3" key="1">
    <citation type="journal article" date="2019" name="Int. J. Syst. Evol. Microbiol.">
        <title>The Draft Whole-Genome Sequence of the Antibiotic Producer Empedobacter haloabium ATCC 31962 Provides Indications for Its Taxonomic Reclassification.</title>
        <authorList>
            <person name="Miess H."/>
            <person name="Arlt P."/>
            <person name="Apel A.K."/>
            <person name="Weber T."/>
            <person name="Nieselt K."/>
            <person name="Hanssen F."/>
            <person name="Czemmel S."/>
            <person name="Nahnsen S."/>
            <person name="Gross H."/>
        </authorList>
    </citation>
    <scope>NUCLEOTIDE SEQUENCE [LARGE SCALE GENOMIC DNA]</scope>
    <source>
        <strain evidence="2 3">ATCC 31962</strain>
    </source>
</reference>
<feature type="signal peptide" evidence="1">
    <location>
        <begin position="1"/>
        <end position="19"/>
    </location>
</feature>
<keyword evidence="3" id="KW-1185">Reference proteome</keyword>
<evidence type="ECO:0008006" key="4">
    <source>
        <dbReference type="Google" id="ProtNLM"/>
    </source>
</evidence>
<feature type="chain" id="PRO_5046645669" description="TonB C-terminal domain-containing protein" evidence="1">
    <location>
        <begin position="20"/>
        <end position="163"/>
    </location>
</feature>
<dbReference type="Proteomes" id="UP000321323">
    <property type="component" value="Chromosome"/>
</dbReference>
<proteinExistence type="predicted"/>
<accession>A0ABZ1US76</accession>
<keyword evidence="1" id="KW-0732">Signal</keyword>
<gene>
    <name evidence="2" type="ORF">E7V67_010660</name>
</gene>
<evidence type="ECO:0000313" key="3">
    <source>
        <dbReference type="Proteomes" id="UP000321323"/>
    </source>
</evidence>
<sequence>MHRIAIIAAALALAGSAAAEDATYAFRDQPRTGSHIRRNVAFAQIPFDKRYADLSDAQKSVLRAGYERMDANDEPPFPVNGLSPMFRALARLEKSDIRPGPIKAAVSVDQAGQPLTVRILAAPSEYLGDYVARLLLLERYKPALCGGQPCGQDFLLAATLADE</sequence>
<name>A0ABZ1US76_9BURK</name>
<evidence type="ECO:0000256" key="1">
    <source>
        <dbReference type="SAM" id="SignalP"/>
    </source>
</evidence>
<organism evidence="2 3">
    <name type="scientific">[Empedobacter] haloabium</name>
    <dbReference type="NCBI Taxonomy" id="592317"/>
    <lineage>
        <taxon>Bacteria</taxon>
        <taxon>Pseudomonadati</taxon>
        <taxon>Pseudomonadota</taxon>
        <taxon>Betaproteobacteria</taxon>
        <taxon>Burkholderiales</taxon>
        <taxon>Oxalobacteraceae</taxon>
        <taxon>Telluria group</taxon>
        <taxon>Telluria group incertae sedis</taxon>
    </lineage>
</organism>
<dbReference type="EMBL" id="CP136508">
    <property type="protein sequence ID" value="WUR15533.1"/>
    <property type="molecule type" value="Genomic_DNA"/>
</dbReference>